<dbReference type="EMBL" id="JALDYZ010000026">
    <property type="protein sequence ID" value="MDI7925183.1"/>
    <property type="molecule type" value="Genomic_DNA"/>
</dbReference>
<comment type="caution">
    <text evidence="2">The sequence shown here is derived from an EMBL/GenBank/DDBJ whole genome shotgun (WGS) entry which is preliminary data.</text>
</comment>
<dbReference type="AlphaFoldDB" id="A0AAE3U668"/>
<accession>A0AAE3U668</accession>
<protein>
    <recommendedName>
        <fullName evidence="1">HTH luxR-type domain-containing protein</fullName>
    </recommendedName>
</protein>
<evidence type="ECO:0000259" key="1">
    <source>
        <dbReference type="SMART" id="SM00421"/>
    </source>
</evidence>
<keyword evidence="3" id="KW-1185">Reference proteome</keyword>
<evidence type="ECO:0000313" key="3">
    <source>
        <dbReference type="Proteomes" id="UP001161580"/>
    </source>
</evidence>
<organism evidence="2 3">
    <name type="scientific">Ferirhizobium litorale</name>
    <dbReference type="NCBI Taxonomy" id="2927786"/>
    <lineage>
        <taxon>Bacteria</taxon>
        <taxon>Pseudomonadati</taxon>
        <taxon>Pseudomonadota</taxon>
        <taxon>Alphaproteobacteria</taxon>
        <taxon>Hyphomicrobiales</taxon>
        <taxon>Rhizobiaceae</taxon>
        <taxon>Ferirhizobium</taxon>
    </lineage>
</organism>
<dbReference type="InterPro" id="IPR016032">
    <property type="entry name" value="Sig_transdc_resp-reg_C-effctor"/>
</dbReference>
<name>A0AAE3U668_9HYPH</name>
<feature type="domain" description="HTH luxR-type" evidence="1">
    <location>
        <begin position="105"/>
        <end position="162"/>
    </location>
</feature>
<dbReference type="GO" id="GO:0003677">
    <property type="term" value="F:DNA binding"/>
    <property type="evidence" value="ECO:0007669"/>
    <property type="project" value="InterPro"/>
</dbReference>
<proteinExistence type="predicted"/>
<evidence type="ECO:0000313" key="2">
    <source>
        <dbReference type="EMBL" id="MDI7925183.1"/>
    </source>
</evidence>
<dbReference type="InterPro" id="IPR036388">
    <property type="entry name" value="WH-like_DNA-bd_sf"/>
</dbReference>
<gene>
    <name evidence="2" type="ORF">MRS75_24375</name>
</gene>
<dbReference type="InterPro" id="IPR000792">
    <property type="entry name" value="Tscrpt_reg_LuxR_C"/>
</dbReference>
<reference evidence="2" key="1">
    <citation type="submission" date="2022-03" db="EMBL/GenBank/DDBJ databases">
        <title>Fererhizobium litorale gen. nov., sp. nov., isolated from sandy sediments of the Sea of Japan seashore.</title>
        <authorList>
            <person name="Romanenko L."/>
            <person name="Kurilenko V."/>
            <person name="Otstavnykh N."/>
            <person name="Svetashev V."/>
            <person name="Tekutyeva L."/>
            <person name="Isaeva M."/>
            <person name="Mikhailov V."/>
        </authorList>
    </citation>
    <scope>NUCLEOTIDE SEQUENCE</scope>
    <source>
        <strain evidence="2">KMM 9576</strain>
    </source>
</reference>
<dbReference type="SMART" id="SM00421">
    <property type="entry name" value="HTH_LUXR"/>
    <property type="match status" value="1"/>
</dbReference>
<dbReference type="GO" id="GO:0006355">
    <property type="term" value="P:regulation of DNA-templated transcription"/>
    <property type="evidence" value="ECO:0007669"/>
    <property type="project" value="InterPro"/>
</dbReference>
<dbReference type="RefSeq" id="WP_311789608.1">
    <property type="nucleotide sequence ID" value="NZ_JALDYY010000035.1"/>
</dbReference>
<dbReference type="Gene3D" id="1.10.10.10">
    <property type="entry name" value="Winged helix-like DNA-binding domain superfamily/Winged helix DNA-binding domain"/>
    <property type="match status" value="1"/>
</dbReference>
<dbReference type="Proteomes" id="UP001161580">
    <property type="component" value="Unassembled WGS sequence"/>
</dbReference>
<dbReference type="SUPFAM" id="SSF46894">
    <property type="entry name" value="C-terminal effector domain of the bipartite response regulators"/>
    <property type="match status" value="1"/>
</dbReference>
<sequence length="166" mass="18716">MDARVALASGTVVRVRAGRLHFCDPPVQAWCVRASRDLIDLDQVDAAKTFFTREDATWELAMDRVPVEDFSSVELFPPHDMLLVLLKDVTRRCSDAHTLQILLHRHGLTAAEIRLCHTLVTDLSLNEAAAHLHITRETARQRLKAVFAKTGIRRQADLLSLFARLV</sequence>